<name>A0A2I0SLZ1_9ACTN</name>
<dbReference type="Pfam" id="PF06355">
    <property type="entry name" value="Aegerolysin"/>
    <property type="match status" value="1"/>
</dbReference>
<proteinExistence type="inferred from homology"/>
<keyword evidence="3" id="KW-1185">Reference proteome</keyword>
<accession>A0A2I0SLZ1</accession>
<dbReference type="GO" id="GO:0019836">
    <property type="term" value="P:symbiont-mediated hemolysis of host erythrocyte"/>
    <property type="evidence" value="ECO:0007669"/>
    <property type="project" value="InterPro"/>
</dbReference>
<protein>
    <submittedName>
        <fullName evidence="2">Crystal protein ET79</fullName>
    </submittedName>
</protein>
<dbReference type="EMBL" id="PJOS01000042">
    <property type="protein sequence ID" value="PKT70938.1"/>
    <property type="molecule type" value="Genomic_DNA"/>
</dbReference>
<organism evidence="2 3">
    <name type="scientific">Streptomyces populi</name>
    <dbReference type="NCBI Taxonomy" id="2058924"/>
    <lineage>
        <taxon>Bacteria</taxon>
        <taxon>Bacillati</taxon>
        <taxon>Actinomycetota</taxon>
        <taxon>Actinomycetes</taxon>
        <taxon>Kitasatosporales</taxon>
        <taxon>Streptomycetaceae</taxon>
        <taxon>Streptomyces</taxon>
    </lineage>
</organism>
<dbReference type="Gene3D" id="2.60.270.50">
    <property type="match status" value="2"/>
</dbReference>
<dbReference type="InterPro" id="IPR009413">
    <property type="entry name" value="Aegerolysin-typ"/>
</dbReference>
<dbReference type="Proteomes" id="UP000236178">
    <property type="component" value="Unassembled WGS sequence"/>
</dbReference>
<sequence length="230" mass="24150">MQRVWASLAHGCWTDGQLPTDYLPSGKSTAWGSQSCGFMTGTEGEADFAVDGGQVKIHWDNPWAGSNSYSCSVPDGYSCTRNGGSGDNANVAFTVTGGPRRLKALTKAHSPATAQAARSTYVTLNNNTGSLLGRTYDRLDGGIWTDNQLPPGNIPPGRSGSWQSESDGFMTGTEGEVQYLLAGAGYVTVHWNNPYAGSNSYSCTVPAHHTCSRTGGGGNNATVAFTVSHD</sequence>
<comment type="caution">
    <text evidence="2">The sequence shown here is derived from an EMBL/GenBank/DDBJ whole genome shotgun (WGS) entry which is preliminary data.</text>
</comment>
<reference evidence="2 3" key="1">
    <citation type="submission" date="2017-12" db="EMBL/GenBank/DDBJ databases">
        <title>Streptomyces populusis sp. nov., a novel endophytic actinobacterium isolated from stems of Populus adenopoda Maxim.</title>
        <authorList>
            <person name="Wang Z."/>
        </authorList>
    </citation>
    <scope>NUCLEOTIDE SEQUENCE [LARGE SCALE GENOMIC DNA]</scope>
    <source>
        <strain evidence="2 3">A249</strain>
    </source>
</reference>
<evidence type="ECO:0000313" key="3">
    <source>
        <dbReference type="Proteomes" id="UP000236178"/>
    </source>
</evidence>
<comment type="similarity">
    <text evidence="1">Belongs to the aegerolysin family.</text>
</comment>
<dbReference type="AlphaFoldDB" id="A0A2I0SLZ1"/>
<gene>
    <name evidence="2" type="ORF">CW362_21960</name>
</gene>
<evidence type="ECO:0000256" key="1">
    <source>
        <dbReference type="ARBA" id="ARBA00010795"/>
    </source>
</evidence>
<evidence type="ECO:0000313" key="2">
    <source>
        <dbReference type="EMBL" id="PKT70938.1"/>
    </source>
</evidence>